<proteinExistence type="predicted"/>
<dbReference type="Proteomes" id="UP000238701">
    <property type="component" value="Unassembled WGS sequence"/>
</dbReference>
<gene>
    <name evidence="2" type="ORF">SBA1_550113</name>
</gene>
<dbReference type="InterPro" id="IPR041657">
    <property type="entry name" value="HTH_17"/>
</dbReference>
<feature type="domain" description="Helix-turn-helix" evidence="1">
    <location>
        <begin position="5"/>
        <end position="61"/>
    </location>
</feature>
<protein>
    <recommendedName>
        <fullName evidence="1">Helix-turn-helix domain-containing protein</fullName>
    </recommendedName>
</protein>
<dbReference type="OrthoDB" id="9805928at2"/>
<evidence type="ECO:0000313" key="2">
    <source>
        <dbReference type="EMBL" id="SPF44748.1"/>
    </source>
</evidence>
<dbReference type="Pfam" id="PF12728">
    <property type="entry name" value="HTH_17"/>
    <property type="match status" value="1"/>
</dbReference>
<sequence>MCEILTVDELAVMLKMSKRQIYSMTESRTRNGNMRDHPLPVLRINGNLRFSREAVTEWLQELEKVA</sequence>
<dbReference type="EMBL" id="OMOD01000150">
    <property type="protein sequence ID" value="SPF44748.1"/>
    <property type="molecule type" value="Genomic_DNA"/>
</dbReference>
<reference evidence="3" key="1">
    <citation type="submission" date="2018-02" db="EMBL/GenBank/DDBJ databases">
        <authorList>
            <person name="Hausmann B."/>
        </authorList>
    </citation>
    <scope>NUCLEOTIDE SEQUENCE [LARGE SCALE GENOMIC DNA]</scope>
    <source>
        <strain evidence="3">Peat soil MAG SbA1</strain>
    </source>
</reference>
<name>A0A2U3KYN2_9BACT</name>
<dbReference type="AlphaFoldDB" id="A0A2U3KYN2"/>
<evidence type="ECO:0000259" key="1">
    <source>
        <dbReference type="Pfam" id="PF12728"/>
    </source>
</evidence>
<accession>A0A2U3KYN2</accession>
<organism evidence="2 3">
    <name type="scientific">Candidatus Sulfotelmatobacter kueseliae</name>
    <dbReference type="NCBI Taxonomy" id="2042962"/>
    <lineage>
        <taxon>Bacteria</taxon>
        <taxon>Pseudomonadati</taxon>
        <taxon>Acidobacteriota</taxon>
        <taxon>Terriglobia</taxon>
        <taxon>Terriglobales</taxon>
        <taxon>Candidatus Korobacteraceae</taxon>
        <taxon>Candidatus Sulfotelmatobacter</taxon>
    </lineage>
</organism>
<evidence type="ECO:0000313" key="3">
    <source>
        <dbReference type="Proteomes" id="UP000238701"/>
    </source>
</evidence>